<sequence length="241" mass="25689">MLLAYLAFATGTRDEGTVGVLRYVQTMPAGGILLTLLAIGLCFYGIYRLHCALFDGEGKGDDAKALAIRTGYAGSALAHLALAWLALKLLNGRSQEGGETEKGVARFILELPFGGTLLGILGAAFLLAALHQGRKAWTASFMADIDPRAPSWVCPVGQAGTAARAVVFAIVGYSLLSAGWFAQAHHVKGLDDALSALRGQPLIYAFVILGLAMFGLLSLVETRWRRIRNEDVVARFKAAVR</sequence>
<keyword evidence="1" id="KW-1133">Transmembrane helix</keyword>
<feature type="transmembrane region" description="Helical" evidence="1">
    <location>
        <begin position="165"/>
        <end position="182"/>
    </location>
</feature>
<keyword evidence="1" id="KW-0812">Transmembrane</keyword>
<evidence type="ECO:0000313" key="3">
    <source>
        <dbReference type="EMBL" id="MBY4636328.1"/>
    </source>
</evidence>
<feature type="domain" description="DUF1206" evidence="2">
    <location>
        <begin position="159"/>
        <end position="225"/>
    </location>
</feature>
<gene>
    <name evidence="3" type="ORF">K5P26_04130</name>
</gene>
<organism evidence="3 4">
    <name type="scientific">Sphingopyxis jiangsuensis</name>
    <dbReference type="NCBI Taxonomy" id="2871171"/>
    <lineage>
        <taxon>Bacteria</taxon>
        <taxon>Pseudomonadati</taxon>
        <taxon>Pseudomonadota</taxon>
        <taxon>Alphaproteobacteria</taxon>
        <taxon>Sphingomonadales</taxon>
        <taxon>Sphingomonadaceae</taxon>
        <taxon>Sphingopyxis</taxon>
    </lineage>
</organism>
<feature type="domain" description="DUF1206" evidence="2">
    <location>
        <begin position="71"/>
        <end position="138"/>
    </location>
</feature>
<dbReference type="InterPro" id="IPR009597">
    <property type="entry name" value="DUF1206"/>
</dbReference>
<dbReference type="EMBL" id="JAILXK010000001">
    <property type="protein sequence ID" value="MBY4636328.1"/>
    <property type="molecule type" value="Genomic_DNA"/>
</dbReference>
<evidence type="ECO:0000313" key="4">
    <source>
        <dbReference type="Proteomes" id="UP001166571"/>
    </source>
</evidence>
<evidence type="ECO:0000256" key="1">
    <source>
        <dbReference type="SAM" id="Phobius"/>
    </source>
</evidence>
<evidence type="ECO:0000259" key="2">
    <source>
        <dbReference type="Pfam" id="PF06724"/>
    </source>
</evidence>
<keyword evidence="4" id="KW-1185">Reference proteome</keyword>
<reference evidence="3" key="1">
    <citation type="submission" date="2021-08" db="EMBL/GenBank/DDBJ databases">
        <title>Sphingopyxis panaciterrulae sp. nov., isolated from the surface water of the Yellow Sea.</title>
        <authorList>
            <person name="Gao Z."/>
            <person name="Zhang D."/>
            <person name="Zhang A."/>
        </authorList>
    </citation>
    <scope>NUCLEOTIDE SEQUENCE</scope>
    <source>
        <strain evidence="3">XHP0097</strain>
    </source>
</reference>
<accession>A0ABS7MBI5</accession>
<protein>
    <submittedName>
        <fullName evidence="3">DUF1206 domain-containing protein</fullName>
    </submittedName>
</protein>
<keyword evidence="1" id="KW-0472">Membrane</keyword>
<feature type="transmembrane region" description="Helical" evidence="1">
    <location>
        <begin position="23"/>
        <end position="46"/>
    </location>
</feature>
<proteinExistence type="predicted"/>
<feature type="transmembrane region" description="Helical" evidence="1">
    <location>
        <begin position="107"/>
        <end position="130"/>
    </location>
</feature>
<feature type="transmembrane region" description="Helical" evidence="1">
    <location>
        <begin position="202"/>
        <end position="220"/>
    </location>
</feature>
<dbReference type="Proteomes" id="UP001166571">
    <property type="component" value="Unassembled WGS sequence"/>
</dbReference>
<dbReference type="Pfam" id="PF06724">
    <property type="entry name" value="DUF1206"/>
    <property type="match status" value="3"/>
</dbReference>
<name>A0ABS7MBI5_9SPHN</name>
<comment type="caution">
    <text evidence="3">The sequence shown here is derived from an EMBL/GenBank/DDBJ whole genome shotgun (WGS) entry which is preliminary data.</text>
</comment>
<feature type="transmembrane region" description="Helical" evidence="1">
    <location>
        <begin position="66"/>
        <end position="87"/>
    </location>
</feature>
<feature type="domain" description="DUF1206" evidence="2">
    <location>
        <begin position="3"/>
        <end position="54"/>
    </location>
</feature>